<evidence type="ECO:0000313" key="3">
    <source>
        <dbReference type="Proteomes" id="UP000199370"/>
    </source>
</evidence>
<dbReference type="EMBL" id="FNIA01000024">
    <property type="protein sequence ID" value="SDN27811.1"/>
    <property type="molecule type" value="Genomic_DNA"/>
</dbReference>
<dbReference type="InterPro" id="IPR011989">
    <property type="entry name" value="ARM-like"/>
</dbReference>
<dbReference type="Gene3D" id="1.25.10.10">
    <property type="entry name" value="Leucine-rich Repeat Variant"/>
    <property type="match status" value="2"/>
</dbReference>
<proteinExistence type="predicted"/>
<dbReference type="RefSeq" id="WP_089735697.1">
    <property type="nucleotide sequence ID" value="NZ_FNIA01000024.1"/>
</dbReference>
<keyword evidence="3" id="KW-1185">Reference proteome</keyword>
<dbReference type="SUPFAM" id="SSF48371">
    <property type="entry name" value="ARM repeat"/>
    <property type="match status" value="1"/>
</dbReference>
<gene>
    <name evidence="2" type="ORF">SAMN05192554_12425</name>
</gene>
<accession>A0A1H0A3J4</accession>
<name>A0A1H0A3J4_9EURY</name>
<protein>
    <submittedName>
        <fullName evidence="2">Uncharacterized protein</fullName>
    </submittedName>
</protein>
<sequence>MKTENPRRTARELALQASRNPDLSQAELREAFDLLETDLRGDSAFEAVEIRKYAAETILAVSFEQTAAVTEYTDRLITQIKTQQEVLTQSPVVYESTSLISTLINVQESLLQAMKEVARTTPAAVRESIEALVPVFAEDGMYPELTSAFLNLVDVFVISEKNAVDIDPSRFWGLVGAGDESLTASALGLLQSLHKHGRMSVLSDKQTLVEELETGSPSGRRAAAELVKVAVVESGPDGLRDLQEALESQLEASNVEVRLSALFALFVFPNIKKSAYEPEVESGLAAIADSDPEAQKAAVDVFSDFADVAPITRVPIEALVSLLNSDDQVTTISVRILLGEIAERQPEKVAEYLGAFAEPIGNSGYSERSKFTSLSIIYQLAMQDPGLVVPVVPTVANEIGGSSAMHQGHQRRVKSQTELYSHATDADPHLKHSSETIRSSRVFSSLVGRSGFDVEWELLPEYLAVLILLRVSQDEIRPVAEVSSEIVSGVNSPSEKVRSTTISILSSITESHSHQVSPHLGFILDSITQSGGDSQTLDQTDLRGLFVIFRTVIDSSEAWWLSSRDLDKFFILLDAEFDDSVAYPSLGRRLALRILTSLLFRLLIESSTLGSSPGDGGDAEHDLEESNSTDTPSLNPDTIREEISEKRIQDLVALGEAGSLYEREKVLKILFLVTPSSCEQIVPHVSTCAEWGRETAPDRALDPDKDVALDADVTAEQVEDTDGNANLRRLGPHLSSDIDTVRAKLGNLYMAVGNAQPTALVPVLDTLLDLAADTDPEVSQTALSALEEALVAHRALSTDLMETVTSQLIHGDPEVEEEAAHLLSVAVSEATEPATAEMSVITVAFKQASSVAARLFLARSISIIAESHPSEVISISSHLTTELEAAIPDTLQQRDTDYKTGGADLLGADRTHNMVLVRRYLYRALEHCLSVPELTDQWSPQVLQDIIRAAPEIAPTAARRYVAYHEDASGDLMTPDELASSLETDIQERTKAILQNEL</sequence>
<dbReference type="AlphaFoldDB" id="A0A1H0A3J4"/>
<feature type="region of interest" description="Disordered" evidence="1">
    <location>
        <begin position="609"/>
        <end position="637"/>
    </location>
</feature>
<evidence type="ECO:0000256" key="1">
    <source>
        <dbReference type="SAM" id="MobiDB-lite"/>
    </source>
</evidence>
<reference evidence="2 3" key="1">
    <citation type="submission" date="2016-10" db="EMBL/GenBank/DDBJ databases">
        <authorList>
            <person name="de Groot N.N."/>
        </authorList>
    </citation>
    <scope>NUCLEOTIDE SEQUENCE [LARGE SCALE GENOMIC DNA]</scope>
    <source>
        <strain evidence="3">EB21,IBRC-M 10013,KCTC 4048</strain>
    </source>
</reference>
<organism evidence="2 3">
    <name type="scientific">Haloarchaeobius iranensis</name>
    <dbReference type="NCBI Taxonomy" id="996166"/>
    <lineage>
        <taxon>Archaea</taxon>
        <taxon>Methanobacteriati</taxon>
        <taxon>Methanobacteriota</taxon>
        <taxon>Stenosarchaea group</taxon>
        <taxon>Halobacteria</taxon>
        <taxon>Halobacteriales</taxon>
        <taxon>Halorubellaceae</taxon>
        <taxon>Haloarchaeobius</taxon>
    </lineage>
</organism>
<dbReference type="InterPro" id="IPR016024">
    <property type="entry name" value="ARM-type_fold"/>
</dbReference>
<dbReference type="Proteomes" id="UP000199370">
    <property type="component" value="Unassembled WGS sequence"/>
</dbReference>
<evidence type="ECO:0000313" key="2">
    <source>
        <dbReference type="EMBL" id="SDN27811.1"/>
    </source>
</evidence>